<dbReference type="Proteomes" id="UP000027238">
    <property type="component" value="Unassembled WGS sequence"/>
</dbReference>
<feature type="transmembrane region" description="Helical" evidence="2">
    <location>
        <begin position="26"/>
        <end position="46"/>
    </location>
</feature>
<organism evidence="3 4">
    <name type="scientific">Colletotrichum sublineola</name>
    <name type="common">Sorghum anthracnose fungus</name>
    <dbReference type="NCBI Taxonomy" id="1173701"/>
    <lineage>
        <taxon>Eukaryota</taxon>
        <taxon>Fungi</taxon>
        <taxon>Dikarya</taxon>
        <taxon>Ascomycota</taxon>
        <taxon>Pezizomycotina</taxon>
        <taxon>Sordariomycetes</taxon>
        <taxon>Hypocreomycetidae</taxon>
        <taxon>Glomerellales</taxon>
        <taxon>Glomerellaceae</taxon>
        <taxon>Colletotrichum</taxon>
        <taxon>Colletotrichum graminicola species complex</taxon>
    </lineage>
</organism>
<evidence type="ECO:0000256" key="1">
    <source>
        <dbReference type="SAM" id="MobiDB-lite"/>
    </source>
</evidence>
<feature type="region of interest" description="Disordered" evidence="1">
    <location>
        <begin position="205"/>
        <end position="231"/>
    </location>
</feature>
<dbReference type="OMA" id="SASCPHN"/>
<keyword evidence="2" id="KW-1133">Transmembrane helix</keyword>
<dbReference type="eggNOG" id="ENOG502T4KY">
    <property type="taxonomic scope" value="Eukaryota"/>
</dbReference>
<sequence length="259" mass="29125">MFNITLATLFLLPEEVEDRNELPLLTMVWKISVELAIVFLSIWILFGRSLHFKRQQEMAERERKLAELVSEFKQVLIYAQGLITDADDFVIPFHETMMGFFEVRDLIAGGGAPGETPTVATAADAAVAAGVEISSSASCPHNKFMRKAEECFVLIAFARKALCDLFERGYDDAVAQAGPIDARYVHGLAEFKRRMAELEAQWELEPDSDSDLEYDDLKDGDKDEDENDGMPSLFHAYDNQTRIVSFCDENGVIIPKTQD</sequence>
<comment type="caution">
    <text evidence="3">The sequence shown here is derived from an EMBL/GenBank/DDBJ whole genome shotgun (WGS) entry which is preliminary data.</text>
</comment>
<evidence type="ECO:0000313" key="4">
    <source>
        <dbReference type="Proteomes" id="UP000027238"/>
    </source>
</evidence>
<name>A0A066XJ90_COLSU</name>
<dbReference type="HOGENOM" id="CLU_1089932_0_0_1"/>
<dbReference type="OrthoDB" id="10398528at2759"/>
<protein>
    <submittedName>
        <fullName evidence="3">Uncharacterized protein</fullName>
    </submittedName>
</protein>
<evidence type="ECO:0000256" key="2">
    <source>
        <dbReference type="SAM" id="Phobius"/>
    </source>
</evidence>
<reference evidence="4" key="1">
    <citation type="journal article" date="2014" name="Genome Announc.">
        <title>Draft genome sequence of Colletotrichum sublineola, a destructive pathogen of cultivated sorghum.</title>
        <authorList>
            <person name="Baroncelli R."/>
            <person name="Sanz-Martin J.M."/>
            <person name="Rech G.E."/>
            <person name="Sukno S.A."/>
            <person name="Thon M.R."/>
        </authorList>
    </citation>
    <scope>NUCLEOTIDE SEQUENCE [LARGE SCALE GENOMIC DNA]</scope>
    <source>
        <strain evidence="4">TX430BB</strain>
    </source>
</reference>
<dbReference type="EMBL" id="JMSE01000969">
    <property type="protein sequence ID" value="KDN66095.1"/>
    <property type="molecule type" value="Genomic_DNA"/>
</dbReference>
<feature type="compositionally biased region" description="Acidic residues" evidence="1">
    <location>
        <begin position="205"/>
        <end position="214"/>
    </location>
</feature>
<dbReference type="AlphaFoldDB" id="A0A066XJ90"/>
<evidence type="ECO:0000313" key="3">
    <source>
        <dbReference type="EMBL" id="KDN66095.1"/>
    </source>
</evidence>
<proteinExistence type="predicted"/>
<keyword evidence="4" id="KW-1185">Reference proteome</keyword>
<gene>
    <name evidence="3" type="ORF">CSUB01_01546</name>
</gene>
<keyword evidence="2" id="KW-0472">Membrane</keyword>
<accession>A0A066XJ90</accession>
<keyword evidence="2" id="KW-0812">Transmembrane</keyword>